<dbReference type="GO" id="GO:0022857">
    <property type="term" value="F:transmembrane transporter activity"/>
    <property type="evidence" value="ECO:0007669"/>
    <property type="project" value="InterPro"/>
</dbReference>
<dbReference type="Proteomes" id="UP000029579">
    <property type="component" value="Unassembled WGS sequence"/>
</dbReference>
<comment type="similarity">
    <text evidence="6">Belongs to the ThrE exporter (TC 2.A.79) family.</text>
</comment>
<dbReference type="OrthoDB" id="9813917at2"/>
<dbReference type="GO" id="GO:0005886">
    <property type="term" value="C:plasma membrane"/>
    <property type="evidence" value="ECO:0007669"/>
    <property type="project" value="UniProtKB-SubCell"/>
</dbReference>
<evidence type="ECO:0000256" key="1">
    <source>
        <dbReference type="ARBA" id="ARBA00004651"/>
    </source>
</evidence>
<keyword evidence="2" id="KW-1003">Cell membrane</keyword>
<organism evidence="9 10">
    <name type="scientific">Anaerococcus lactolyticus S7-1-13</name>
    <dbReference type="NCBI Taxonomy" id="1284686"/>
    <lineage>
        <taxon>Bacteria</taxon>
        <taxon>Bacillati</taxon>
        <taxon>Bacillota</taxon>
        <taxon>Tissierellia</taxon>
        <taxon>Tissierellales</taxon>
        <taxon>Peptoniphilaceae</taxon>
        <taxon>Anaerococcus</taxon>
    </lineage>
</organism>
<dbReference type="PANTHER" id="PTHR34390:SF2">
    <property type="entry name" value="SUCCINATE TRANSPORTER SUBUNIT YJJP-RELATED"/>
    <property type="match status" value="1"/>
</dbReference>
<keyword evidence="4 7" id="KW-1133">Transmembrane helix</keyword>
<dbReference type="RefSeq" id="WP_004828667.1">
    <property type="nucleotide sequence ID" value="NZ_JRMW01000024.1"/>
</dbReference>
<dbReference type="InterPro" id="IPR010619">
    <property type="entry name" value="ThrE-like_N"/>
</dbReference>
<evidence type="ECO:0000256" key="4">
    <source>
        <dbReference type="ARBA" id="ARBA00022989"/>
    </source>
</evidence>
<name>A0A095X464_9FIRM</name>
<evidence type="ECO:0000256" key="6">
    <source>
        <dbReference type="ARBA" id="ARBA00034125"/>
    </source>
</evidence>
<feature type="transmembrane region" description="Helical" evidence="7">
    <location>
        <begin position="177"/>
        <end position="194"/>
    </location>
</feature>
<dbReference type="GO" id="GO:0015744">
    <property type="term" value="P:succinate transport"/>
    <property type="evidence" value="ECO:0007669"/>
    <property type="project" value="TreeGrafter"/>
</dbReference>
<dbReference type="PANTHER" id="PTHR34390">
    <property type="entry name" value="UPF0442 PROTEIN YJJB-RELATED"/>
    <property type="match status" value="1"/>
</dbReference>
<evidence type="ECO:0000256" key="5">
    <source>
        <dbReference type="ARBA" id="ARBA00023136"/>
    </source>
</evidence>
<keyword evidence="3 7" id="KW-0812">Transmembrane</keyword>
<comment type="caution">
    <text evidence="9">The sequence shown here is derived from an EMBL/GenBank/DDBJ whole genome shotgun (WGS) entry which is preliminary data.</text>
</comment>
<feature type="domain" description="Threonine/serine exporter-like N-terminal" evidence="8">
    <location>
        <begin position="17"/>
        <end position="254"/>
    </location>
</feature>
<sequence length="260" mass="28448">MHDVILDEKSAVLLSEVASNAGALMLENGAEIYRVEDTIERIIRSKTNAKDVDVYSTFNVIILSFTYENEVHSNVRRVKSRSNKLFYVDKVNQFSRDFCAGKLSLEEALIELEEIKQSKGRPLFERFFGGAIAAGAFSLLLSGGQNEMAISIIVGMLSYYASYVMEQNGLGYFVVNYLYGVIVSILTMIFARFYPDIKSGVIIVSSMMALLPGITITNAMRDLMSGDATSGLTGAVIGILISTALAMGVGTPITIMKIWG</sequence>
<dbReference type="EMBL" id="JRMW01000024">
    <property type="protein sequence ID" value="KGF04875.1"/>
    <property type="molecule type" value="Genomic_DNA"/>
</dbReference>
<evidence type="ECO:0000313" key="10">
    <source>
        <dbReference type="Proteomes" id="UP000029579"/>
    </source>
</evidence>
<feature type="transmembrane region" description="Helical" evidence="7">
    <location>
        <begin position="148"/>
        <end position="165"/>
    </location>
</feature>
<dbReference type="Pfam" id="PF06738">
    <property type="entry name" value="ThrE"/>
    <property type="match status" value="1"/>
</dbReference>
<comment type="subcellular location">
    <subcellularLocation>
        <location evidence="1">Cell membrane</location>
        <topology evidence="1">Multi-pass membrane protein</topology>
    </subcellularLocation>
</comment>
<accession>A0A095X464</accession>
<dbReference type="eggNOG" id="COG2966">
    <property type="taxonomic scope" value="Bacteria"/>
</dbReference>
<feature type="transmembrane region" description="Helical" evidence="7">
    <location>
        <begin position="232"/>
        <end position="255"/>
    </location>
</feature>
<evidence type="ECO:0000259" key="8">
    <source>
        <dbReference type="Pfam" id="PF06738"/>
    </source>
</evidence>
<feature type="transmembrane region" description="Helical" evidence="7">
    <location>
        <begin position="123"/>
        <end position="142"/>
    </location>
</feature>
<evidence type="ECO:0000313" key="9">
    <source>
        <dbReference type="EMBL" id="KGF04875.1"/>
    </source>
</evidence>
<keyword evidence="5 7" id="KW-0472">Membrane</keyword>
<dbReference type="AlphaFoldDB" id="A0A095X464"/>
<dbReference type="InterPro" id="IPR050539">
    <property type="entry name" value="ThrE_Dicarb/AminoAcid_Exp"/>
</dbReference>
<evidence type="ECO:0000256" key="2">
    <source>
        <dbReference type="ARBA" id="ARBA00022475"/>
    </source>
</evidence>
<feature type="transmembrane region" description="Helical" evidence="7">
    <location>
        <begin position="200"/>
        <end position="220"/>
    </location>
</feature>
<reference evidence="9 10" key="1">
    <citation type="submission" date="2014-07" db="EMBL/GenBank/DDBJ databases">
        <authorList>
            <person name="McCorrison J."/>
            <person name="Sanka R."/>
            <person name="Torralba M."/>
            <person name="Gillis M."/>
            <person name="Haft D.H."/>
            <person name="Methe B."/>
            <person name="Sutton G."/>
            <person name="Nelson K.E."/>
        </authorList>
    </citation>
    <scope>NUCLEOTIDE SEQUENCE [LARGE SCALE GENOMIC DNA]</scope>
    <source>
        <strain evidence="9 10">S7-1-13</strain>
    </source>
</reference>
<evidence type="ECO:0000256" key="7">
    <source>
        <dbReference type="SAM" id="Phobius"/>
    </source>
</evidence>
<proteinExistence type="inferred from homology"/>
<evidence type="ECO:0000256" key="3">
    <source>
        <dbReference type="ARBA" id="ARBA00022692"/>
    </source>
</evidence>
<gene>
    <name evidence="9" type="ORF">HMPREF1630_02315</name>
</gene>
<protein>
    <submittedName>
        <fullName evidence="9">Membrane protein</fullName>
    </submittedName>
</protein>